<accession>A0ABZ1YJT3</accession>
<dbReference type="SUPFAM" id="SSF56959">
    <property type="entry name" value="Leukocidin-like"/>
    <property type="match status" value="1"/>
</dbReference>
<keyword evidence="4" id="KW-1185">Reference proteome</keyword>
<feature type="signal peptide" evidence="2">
    <location>
        <begin position="1"/>
        <end position="19"/>
    </location>
</feature>
<dbReference type="Pfam" id="PF09203">
    <property type="entry name" value="MspA"/>
    <property type="match status" value="1"/>
</dbReference>
<protein>
    <submittedName>
        <fullName evidence="3">MspA family porin</fullName>
    </submittedName>
</protein>
<dbReference type="Gene3D" id="2.60.40.1650">
    <property type="entry name" value="Porin MspA (Ig-like beta-sandwich domain)"/>
    <property type="match status" value="1"/>
</dbReference>
<feature type="chain" id="PRO_5046488781" evidence="2">
    <location>
        <begin position="20"/>
        <end position="214"/>
    </location>
</feature>
<evidence type="ECO:0000256" key="1">
    <source>
        <dbReference type="ARBA" id="ARBA00022729"/>
    </source>
</evidence>
<organism evidence="3 4">
    <name type="scientific">Nocardia vinacea</name>
    <dbReference type="NCBI Taxonomy" id="96468"/>
    <lineage>
        <taxon>Bacteria</taxon>
        <taxon>Bacillati</taxon>
        <taxon>Actinomycetota</taxon>
        <taxon>Actinomycetes</taxon>
        <taxon>Mycobacteriales</taxon>
        <taxon>Nocardiaceae</taxon>
        <taxon>Nocardia</taxon>
    </lineage>
</organism>
<proteinExistence type="predicted"/>
<keyword evidence="1 2" id="KW-0732">Signal</keyword>
<dbReference type="InterPro" id="IPR015286">
    <property type="entry name" value="Porin_fam_mycobact-type"/>
</dbReference>
<dbReference type="EMBL" id="CP109441">
    <property type="protein sequence ID" value="WUV42245.1"/>
    <property type="molecule type" value="Genomic_DNA"/>
</dbReference>
<evidence type="ECO:0000313" key="4">
    <source>
        <dbReference type="Proteomes" id="UP001432062"/>
    </source>
</evidence>
<gene>
    <name evidence="3" type="ORF">OG563_23480</name>
</gene>
<reference evidence="3" key="1">
    <citation type="submission" date="2022-10" db="EMBL/GenBank/DDBJ databases">
        <title>The complete genomes of actinobacterial strains from the NBC collection.</title>
        <authorList>
            <person name="Joergensen T.S."/>
            <person name="Alvarez Arevalo M."/>
            <person name="Sterndorff E.B."/>
            <person name="Faurdal D."/>
            <person name="Vuksanovic O."/>
            <person name="Mourched A.-S."/>
            <person name="Charusanti P."/>
            <person name="Shaw S."/>
            <person name="Blin K."/>
            <person name="Weber T."/>
        </authorList>
    </citation>
    <scope>NUCLEOTIDE SEQUENCE</scope>
    <source>
        <strain evidence="3">NBC_01482</strain>
    </source>
</reference>
<sequence>MNIKSVLLTAATSVGIALAGTPFAAAQGMAPHEKNYSGPGGFELTVGHMDEQFRPVPPLNGMPTNREVFLDNTFYGTIPANATGTMKAGYLVACAVDLDLTVDIQAGIGFDAGFSIDVSGSGDSTSPNFDASIGPKIYAGISLDMSISPGEIKPIEVGTKALAGGGTGYLVSHDYHLVVKNCGGPLTIQSYVTLTSDTPEVTAADAVTGDRIFL</sequence>
<name>A0ABZ1YJT3_9NOCA</name>
<evidence type="ECO:0000313" key="3">
    <source>
        <dbReference type="EMBL" id="WUV42245.1"/>
    </source>
</evidence>
<dbReference type="InterPro" id="IPR036435">
    <property type="entry name" value="Leukocidin/porin_MspA_sf"/>
</dbReference>
<evidence type="ECO:0000256" key="2">
    <source>
        <dbReference type="SAM" id="SignalP"/>
    </source>
</evidence>
<dbReference type="Gene3D" id="2.10.300.10">
    <property type="entry name" value="Porin MspA ribbon domain"/>
    <property type="match status" value="1"/>
</dbReference>
<dbReference type="RefSeq" id="WP_329405088.1">
    <property type="nucleotide sequence ID" value="NZ_CP109441.1"/>
</dbReference>
<dbReference type="Proteomes" id="UP001432062">
    <property type="component" value="Chromosome"/>
</dbReference>